<organism evidence="4 5">
    <name type="scientific">Holdemanella biformis</name>
    <dbReference type="NCBI Taxonomy" id="1735"/>
    <lineage>
        <taxon>Bacteria</taxon>
        <taxon>Bacillati</taxon>
        <taxon>Bacillota</taxon>
        <taxon>Erysipelotrichia</taxon>
        <taxon>Erysipelotrichales</taxon>
        <taxon>Erysipelotrichaceae</taxon>
        <taxon>Holdemanella</taxon>
    </lineage>
</organism>
<feature type="domain" description="HTH deoR-type" evidence="3">
    <location>
        <begin position="2"/>
        <end position="57"/>
    </location>
</feature>
<dbReference type="PROSITE" id="PS52050">
    <property type="entry name" value="WYL"/>
    <property type="match status" value="1"/>
</dbReference>
<dbReference type="Gene3D" id="1.10.10.10">
    <property type="entry name" value="Winged helix-like DNA-binding domain superfamily/Winged helix DNA-binding domain"/>
    <property type="match status" value="1"/>
</dbReference>
<dbReference type="EMBL" id="QRYQ01000003">
    <property type="protein sequence ID" value="RGU93216.1"/>
    <property type="molecule type" value="Genomic_DNA"/>
</dbReference>
<dbReference type="PIRSF" id="PIRSF016838">
    <property type="entry name" value="PafC"/>
    <property type="match status" value="1"/>
</dbReference>
<dbReference type="RefSeq" id="WP_118324644.1">
    <property type="nucleotide sequence ID" value="NZ_JADMVO010000012.1"/>
</dbReference>
<dbReference type="AlphaFoldDB" id="A0A395WDZ0"/>
<dbReference type="Pfam" id="PF08279">
    <property type="entry name" value="HTH_11"/>
    <property type="match status" value="1"/>
</dbReference>
<reference evidence="4 5" key="1">
    <citation type="submission" date="2018-08" db="EMBL/GenBank/DDBJ databases">
        <title>A genome reference for cultivated species of the human gut microbiota.</title>
        <authorList>
            <person name="Zou Y."/>
            <person name="Xue W."/>
            <person name="Luo G."/>
        </authorList>
    </citation>
    <scope>NUCLEOTIDE SEQUENCE [LARGE SCALE GENOMIC DNA]</scope>
    <source>
        <strain evidence="4 5">AF15-20</strain>
    </source>
</reference>
<dbReference type="PANTHER" id="PTHR34580">
    <property type="match status" value="1"/>
</dbReference>
<dbReference type="InterPro" id="IPR057727">
    <property type="entry name" value="WCX_dom"/>
</dbReference>
<evidence type="ECO:0000256" key="1">
    <source>
        <dbReference type="ARBA" id="ARBA00023015"/>
    </source>
</evidence>
<dbReference type="Proteomes" id="UP000265489">
    <property type="component" value="Unassembled WGS sequence"/>
</dbReference>
<dbReference type="SUPFAM" id="SSF46785">
    <property type="entry name" value="Winged helix' DNA-binding domain"/>
    <property type="match status" value="1"/>
</dbReference>
<comment type="caution">
    <text evidence="4">The sequence shown here is derived from an EMBL/GenBank/DDBJ whole genome shotgun (WGS) entry which is preliminary data.</text>
</comment>
<dbReference type="Pfam" id="PF25583">
    <property type="entry name" value="WCX"/>
    <property type="match status" value="1"/>
</dbReference>
<dbReference type="InterPro" id="IPR026881">
    <property type="entry name" value="WYL_dom"/>
</dbReference>
<evidence type="ECO:0000256" key="2">
    <source>
        <dbReference type="ARBA" id="ARBA00023163"/>
    </source>
</evidence>
<dbReference type="InterPro" id="IPR051534">
    <property type="entry name" value="CBASS_pafABC_assoc_protein"/>
</dbReference>
<name>A0A395WDZ0_9FIRM</name>
<protein>
    <submittedName>
        <fullName evidence="4">YafY family transcriptional regulator</fullName>
    </submittedName>
</protein>
<accession>A0A395WDZ0</accession>
<dbReference type="PROSITE" id="PS51000">
    <property type="entry name" value="HTH_DEOR_2"/>
    <property type="match status" value="1"/>
</dbReference>
<dbReference type="InterPro" id="IPR036390">
    <property type="entry name" value="WH_DNA-bd_sf"/>
</dbReference>
<keyword evidence="1" id="KW-0805">Transcription regulation</keyword>
<dbReference type="InterPro" id="IPR013196">
    <property type="entry name" value="HTH_11"/>
</dbReference>
<evidence type="ECO:0000259" key="3">
    <source>
        <dbReference type="PROSITE" id="PS51000"/>
    </source>
</evidence>
<evidence type="ECO:0000313" key="4">
    <source>
        <dbReference type="EMBL" id="RGU93216.1"/>
    </source>
</evidence>
<dbReference type="GO" id="GO:0003700">
    <property type="term" value="F:DNA-binding transcription factor activity"/>
    <property type="evidence" value="ECO:0007669"/>
    <property type="project" value="InterPro"/>
</dbReference>
<evidence type="ECO:0000313" key="5">
    <source>
        <dbReference type="Proteomes" id="UP000265489"/>
    </source>
</evidence>
<dbReference type="InterPro" id="IPR001034">
    <property type="entry name" value="DeoR_HTH"/>
</dbReference>
<dbReference type="GeneID" id="66579007"/>
<dbReference type="InterPro" id="IPR036388">
    <property type="entry name" value="WH-like_DNA-bd_sf"/>
</dbReference>
<dbReference type="PANTHER" id="PTHR34580:SF1">
    <property type="entry name" value="PROTEIN PAFC"/>
    <property type="match status" value="1"/>
</dbReference>
<keyword evidence="2" id="KW-0804">Transcription</keyword>
<dbReference type="InterPro" id="IPR028349">
    <property type="entry name" value="PafC-like"/>
</dbReference>
<gene>
    <name evidence="4" type="ORF">DWW32_02480</name>
</gene>
<sequence length="299" mass="34677">MQESRLFKIVYYLLDNGKATAPDLAEKLEVSVRTIYRDIDSLSNAGIPIYAEAGRNGGIYLKHEFVLDKAVLSKEEKKEILTALQSINIAQNNSTDSETLKKLSAIFNMDSADWLEVDFSTWGNKGAGNDKFELLKSAILHQKCVKMTYTSSNGLVNNRIVQPLKMLYKSMSWYLKAFCTEKQDFRIFKLTRIIDLEILEVNFHKRIFPKQKHLLEKNIITVTLCFPENMSYRVYDEFEQIQIKKTEHGKLFVSVDMPEDEWLIGYILSFGKHVEIIEPTYLKKIVAEQAKEIYEKYIT</sequence>
<proteinExistence type="predicted"/>
<dbReference type="Pfam" id="PF13280">
    <property type="entry name" value="WYL"/>
    <property type="match status" value="1"/>
</dbReference>